<dbReference type="AlphaFoldDB" id="A0A4P2VNA8"/>
<feature type="transmembrane region" description="Helical" evidence="7">
    <location>
        <begin position="134"/>
        <end position="153"/>
    </location>
</feature>
<dbReference type="GO" id="GO:0012505">
    <property type="term" value="C:endomembrane system"/>
    <property type="evidence" value="ECO:0007669"/>
    <property type="project" value="UniProtKB-SubCell"/>
</dbReference>
<dbReference type="GO" id="GO:0050479">
    <property type="term" value="F:glyceryl-ether monooxygenase activity"/>
    <property type="evidence" value="ECO:0007669"/>
    <property type="project" value="TreeGrafter"/>
</dbReference>
<keyword evidence="4" id="KW-0560">Oxidoreductase</keyword>
<feature type="domain" description="Fatty acid hydroxylase" evidence="8">
    <location>
        <begin position="88"/>
        <end position="221"/>
    </location>
</feature>
<keyword evidence="10" id="KW-1185">Reference proteome</keyword>
<dbReference type="GO" id="GO:0006643">
    <property type="term" value="P:membrane lipid metabolic process"/>
    <property type="evidence" value="ECO:0007669"/>
    <property type="project" value="TreeGrafter"/>
</dbReference>
<evidence type="ECO:0000256" key="6">
    <source>
        <dbReference type="ARBA" id="ARBA00023136"/>
    </source>
</evidence>
<comment type="subcellular location">
    <subcellularLocation>
        <location evidence="1">Endomembrane system</location>
        <topology evidence="1">Multi-pass membrane protein</topology>
    </subcellularLocation>
</comment>
<evidence type="ECO:0000256" key="4">
    <source>
        <dbReference type="ARBA" id="ARBA00023002"/>
    </source>
</evidence>
<dbReference type="OrthoDB" id="9770329at2"/>
<feature type="transmembrane region" description="Helical" evidence="7">
    <location>
        <begin position="43"/>
        <end position="68"/>
    </location>
</feature>
<evidence type="ECO:0000256" key="7">
    <source>
        <dbReference type="SAM" id="Phobius"/>
    </source>
</evidence>
<feature type="transmembrane region" description="Helical" evidence="7">
    <location>
        <begin position="6"/>
        <end position="22"/>
    </location>
</feature>
<gene>
    <name evidence="9" type="ORF">JCM31447_30320</name>
</gene>
<feature type="transmembrane region" description="Helical" evidence="7">
    <location>
        <begin position="74"/>
        <end position="94"/>
    </location>
</feature>
<dbReference type="KEGG" id="sbf:JCM31447_30320"/>
<accession>A0A4P2VNA8</accession>
<name>A0A4P2VNA8_FLUSA</name>
<evidence type="ECO:0000313" key="9">
    <source>
        <dbReference type="EMBL" id="BBH54561.1"/>
    </source>
</evidence>
<dbReference type="GO" id="GO:0005506">
    <property type="term" value="F:iron ion binding"/>
    <property type="evidence" value="ECO:0007669"/>
    <property type="project" value="InterPro"/>
</dbReference>
<keyword evidence="6 7" id="KW-0472">Membrane</keyword>
<evidence type="ECO:0000256" key="3">
    <source>
        <dbReference type="ARBA" id="ARBA00022989"/>
    </source>
</evidence>
<proteinExistence type="predicted"/>
<dbReference type="Proteomes" id="UP000291236">
    <property type="component" value="Chromosome"/>
</dbReference>
<dbReference type="PANTHER" id="PTHR21624:SF1">
    <property type="entry name" value="ALKYLGLYCEROL MONOOXYGENASE"/>
    <property type="match status" value="1"/>
</dbReference>
<dbReference type="InterPro" id="IPR051689">
    <property type="entry name" value="Sterol_desaturase/TMEM195"/>
</dbReference>
<keyword evidence="5" id="KW-0443">Lipid metabolism</keyword>
<dbReference type="RefSeq" id="WP_130612531.1">
    <property type="nucleotide sequence ID" value="NZ_AP019368.1"/>
</dbReference>
<evidence type="ECO:0000256" key="5">
    <source>
        <dbReference type="ARBA" id="ARBA00023098"/>
    </source>
</evidence>
<keyword evidence="3 7" id="KW-1133">Transmembrane helix</keyword>
<keyword evidence="2 7" id="KW-0812">Transmembrane</keyword>
<evidence type="ECO:0000313" key="10">
    <source>
        <dbReference type="Proteomes" id="UP000291236"/>
    </source>
</evidence>
<organism evidence="9 10">
    <name type="scientific">Fluviispira sanaruensis</name>
    <dbReference type="NCBI Taxonomy" id="2493639"/>
    <lineage>
        <taxon>Bacteria</taxon>
        <taxon>Pseudomonadati</taxon>
        <taxon>Bdellovibrionota</taxon>
        <taxon>Oligoflexia</taxon>
        <taxon>Silvanigrellales</taxon>
        <taxon>Silvanigrellaceae</taxon>
        <taxon>Fluviispira</taxon>
    </lineage>
</organism>
<protein>
    <submittedName>
        <fullName evidence="9">Sterol desaturase</fullName>
    </submittedName>
</protein>
<dbReference type="EMBL" id="AP019368">
    <property type="protein sequence ID" value="BBH54561.1"/>
    <property type="molecule type" value="Genomic_DNA"/>
</dbReference>
<evidence type="ECO:0000256" key="2">
    <source>
        <dbReference type="ARBA" id="ARBA00022692"/>
    </source>
</evidence>
<dbReference type="GO" id="GO:0016020">
    <property type="term" value="C:membrane"/>
    <property type="evidence" value="ECO:0007669"/>
    <property type="project" value="GOC"/>
</dbReference>
<evidence type="ECO:0000256" key="1">
    <source>
        <dbReference type="ARBA" id="ARBA00004127"/>
    </source>
</evidence>
<reference evidence="9 10" key="1">
    <citation type="submission" date="2018-12" db="EMBL/GenBank/DDBJ databases">
        <title>Rubrispira sanarue gen. nov., sp., nov., a member of the order Silvanigrellales, isolated from a brackish lake in Hamamatsu Japan.</title>
        <authorList>
            <person name="Maejima Y."/>
            <person name="Iino T."/>
            <person name="Muraguchi Y."/>
            <person name="Fukuda K."/>
            <person name="Nojiri H."/>
            <person name="Ohkuma M."/>
            <person name="Moriuchi R."/>
            <person name="Dohra H."/>
            <person name="Kimbara K."/>
            <person name="Shintani M."/>
        </authorList>
    </citation>
    <scope>NUCLEOTIDE SEQUENCE [LARGE SCALE GENOMIC DNA]</scope>
    <source>
        <strain evidence="9 10">RF1110005</strain>
    </source>
</reference>
<dbReference type="GO" id="GO:0008610">
    <property type="term" value="P:lipid biosynthetic process"/>
    <property type="evidence" value="ECO:0007669"/>
    <property type="project" value="InterPro"/>
</dbReference>
<evidence type="ECO:0000259" key="8">
    <source>
        <dbReference type="Pfam" id="PF04116"/>
    </source>
</evidence>
<dbReference type="Pfam" id="PF04116">
    <property type="entry name" value="FA_hydroxylase"/>
    <property type="match status" value="1"/>
</dbReference>
<sequence>MIFEIIMQYYLVIIFFFIMVFIERKYPLREKKFSVKKRVLINLSFAFISFIIARSFSYPIIFIVRGIFGEDHFGILKILEFSAILSFIFSFIFLDYSQYVWHRINHSIPFFWTFHKVHHSDPDLDASTAFRFHFGEQFFAQFFRFFVIMLFAVQMEYVLIYDFISLFAIVFHHSNYYFKYDKILSRVIVTPSIHSIHHSRDFSEMNSNFSVVFSFWDRFHRSFKMTENVAMIKIGLNDIAENDANKLLNILVWPFNKKDKGS</sequence>
<dbReference type="PANTHER" id="PTHR21624">
    <property type="entry name" value="STEROL DESATURASE-RELATED PROTEIN"/>
    <property type="match status" value="1"/>
</dbReference>
<dbReference type="InterPro" id="IPR006694">
    <property type="entry name" value="Fatty_acid_hydroxylase"/>
</dbReference>